<sequence length="190" mass="21051">MPAAEDNIPWRTLELLSRGFEARLEKLSPIECATVTVLGNVLLRFSAPAAFSEITDDPKVVRREPELYRNIISGILASVRPEILEAAGTMSGNARRYSICHLCALDFTLLVIAGGFRSSILERLRTQWAGMKRRASPAQAACTFIRAFERARNVRAIPNKPDGTPYLDQDLRQMLFLPGFCTSSGPAREA</sequence>
<gene>
    <name evidence="1" type="ORF">AD929_12730</name>
</gene>
<protein>
    <submittedName>
        <fullName evidence="1">Uncharacterized protein</fullName>
    </submittedName>
</protein>
<name>A0A149QS08_9PROT</name>
<organism evidence="1 2">
    <name type="scientific">Gluconobacter potus</name>
    <dbReference type="NCBI Taxonomy" id="2724927"/>
    <lineage>
        <taxon>Bacteria</taxon>
        <taxon>Pseudomonadati</taxon>
        <taxon>Pseudomonadota</taxon>
        <taxon>Alphaproteobacteria</taxon>
        <taxon>Acetobacterales</taxon>
        <taxon>Acetobacteraceae</taxon>
        <taxon>Gluconobacter</taxon>
    </lineage>
</organism>
<reference evidence="1 2" key="1">
    <citation type="submission" date="2015-06" db="EMBL/GenBank/DDBJ databases">
        <title>Improved classification and identification of acetic acid bacteria using matrix-assisted laser desorption/ionization time-of-flight mass spectrometry; Gluconobacter nephelii and Gluconobacter uchimurae are later heterotypic synonyms of Gluconobacter japonicus and Gluconobacter oxydans, respectively.</title>
        <authorList>
            <person name="Li L."/>
            <person name="Cleenwerck I."/>
            <person name="De Vuyst L."/>
            <person name="Vandamme P."/>
        </authorList>
    </citation>
    <scope>NUCLEOTIDE SEQUENCE [LARGE SCALE GENOMIC DNA]</scope>
    <source>
        <strain evidence="1 2">LMG 1764</strain>
    </source>
</reference>
<dbReference type="Proteomes" id="UP000075573">
    <property type="component" value="Unassembled WGS sequence"/>
</dbReference>
<proteinExistence type="predicted"/>
<dbReference type="AlphaFoldDB" id="A0A149QS08"/>
<evidence type="ECO:0000313" key="2">
    <source>
        <dbReference type="Proteomes" id="UP000075573"/>
    </source>
</evidence>
<accession>A0A149QS08</accession>
<dbReference type="RefSeq" id="WP_062497368.1">
    <property type="nucleotide sequence ID" value="NZ_LHZB01000118.1"/>
</dbReference>
<dbReference type="PATRIC" id="fig|442.7.peg.3368"/>
<evidence type="ECO:0000313" key="1">
    <source>
        <dbReference type="EMBL" id="KXV00083.1"/>
    </source>
</evidence>
<comment type="caution">
    <text evidence="1">The sequence shown here is derived from an EMBL/GenBank/DDBJ whole genome shotgun (WGS) entry which is preliminary data.</text>
</comment>
<dbReference type="EMBL" id="LHZB01000118">
    <property type="protein sequence ID" value="KXV00083.1"/>
    <property type="molecule type" value="Genomic_DNA"/>
</dbReference>